<dbReference type="PANTHER" id="PTHR21432:SF20">
    <property type="entry name" value="ACETYL-COA HYDROLASE"/>
    <property type="match status" value="1"/>
</dbReference>
<feature type="binding site" evidence="3">
    <location>
        <position position="343"/>
    </location>
    <ligand>
        <name>CoA</name>
        <dbReference type="ChEBI" id="CHEBI:57287"/>
    </ligand>
</feature>
<dbReference type="Proteomes" id="UP000013520">
    <property type="component" value="Chromosome"/>
</dbReference>
<dbReference type="Gene3D" id="3.30.750.70">
    <property type="entry name" value="4-hydroxybutyrate coenzyme like domains"/>
    <property type="match status" value="1"/>
</dbReference>
<gene>
    <name evidence="6" type="ORF">Desgi_4675</name>
</gene>
<evidence type="ECO:0000313" key="6">
    <source>
        <dbReference type="EMBL" id="AGL03901.1"/>
    </source>
</evidence>
<evidence type="ECO:0000313" key="7">
    <source>
        <dbReference type="Proteomes" id="UP000013520"/>
    </source>
</evidence>
<comment type="pathway">
    <text evidence="3">Lipid metabolism; butanoate metabolism.</text>
</comment>
<reference evidence="6 7" key="1">
    <citation type="submission" date="2012-01" db="EMBL/GenBank/DDBJ databases">
        <title>Complete sequence of Desulfotomaculum gibsoniae DSM 7213.</title>
        <authorList>
            <consortium name="US DOE Joint Genome Institute"/>
            <person name="Lucas S."/>
            <person name="Han J."/>
            <person name="Lapidus A."/>
            <person name="Cheng J.-F."/>
            <person name="Goodwin L."/>
            <person name="Pitluck S."/>
            <person name="Peters L."/>
            <person name="Ovchinnikova G."/>
            <person name="Teshima H."/>
            <person name="Detter J.C."/>
            <person name="Han C."/>
            <person name="Tapia R."/>
            <person name="Land M."/>
            <person name="Hauser L."/>
            <person name="Kyrpides N."/>
            <person name="Ivanova N."/>
            <person name="Pagani I."/>
            <person name="Parshina S."/>
            <person name="Plugge C."/>
            <person name="Muyzer G."/>
            <person name="Kuever J."/>
            <person name="Ivanova A."/>
            <person name="Nazina T."/>
            <person name="Klenk H.-P."/>
            <person name="Brambilla E."/>
            <person name="Spring S."/>
            <person name="Stams A.F."/>
            <person name="Woyke T."/>
        </authorList>
    </citation>
    <scope>NUCLEOTIDE SEQUENCE [LARGE SCALE GENOMIC DNA]</scope>
    <source>
        <strain evidence="6 7">DSM 7213</strain>
    </source>
</reference>
<comment type="similarity">
    <text evidence="1 3">Belongs to the acetyl-CoA hydrolase/transferase family.</text>
</comment>
<comment type="catalytic activity">
    <reaction evidence="3">
        <text>butanoate + acetyl-CoA = butanoyl-CoA + acetate</text>
        <dbReference type="Rhea" id="RHEA:30071"/>
        <dbReference type="ChEBI" id="CHEBI:17968"/>
        <dbReference type="ChEBI" id="CHEBI:30089"/>
        <dbReference type="ChEBI" id="CHEBI:57288"/>
        <dbReference type="ChEBI" id="CHEBI:57371"/>
    </reaction>
</comment>
<dbReference type="Pfam" id="PF13336">
    <property type="entry name" value="AcetylCoA_hyd_C"/>
    <property type="match status" value="1"/>
</dbReference>
<dbReference type="GO" id="GO:0008775">
    <property type="term" value="F:acetate CoA-transferase activity"/>
    <property type="evidence" value="ECO:0007669"/>
    <property type="project" value="InterPro"/>
</dbReference>
<dbReference type="eggNOG" id="COG0427">
    <property type="taxonomic scope" value="Bacteria"/>
</dbReference>
<keyword evidence="3" id="KW-0443">Lipid metabolism</keyword>
<dbReference type="GO" id="GO:0006084">
    <property type="term" value="P:acetyl-CoA metabolic process"/>
    <property type="evidence" value="ECO:0007669"/>
    <property type="project" value="UniProtKB-UniRule"/>
</dbReference>
<evidence type="ECO:0000256" key="2">
    <source>
        <dbReference type="ARBA" id="ARBA00022679"/>
    </source>
</evidence>
<keyword evidence="3" id="KW-0963">Cytoplasm</keyword>
<evidence type="ECO:0000259" key="5">
    <source>
        <dbReference type="Pfam" id="PF13336"/>
    </source>
</evidence>
<dbReference type="InterPro" id="IPR038460">
    <property type="entry name" value="AcetylCoA_hyd_C_sf"/>
</dbReference>
<name>R4KWA7_9FIRM</name>
<dbReference type="Gene3D" id="3.40.1080.20">
    <property type="entry name" value="Acetyl-CoA hydrolase/transferase C-terminal domain"/>
    <property type="match status" value="1"/>
</dbReference>
<feature type="active site" description="5-glutamyl coenzyme A thioester intermediate" evidence="3">
    <location>
        <position position="245"/>
    </location>
</feature>
<comment type="function">
    <text evidence="3">Coenzyme A-transferase that converts butyrate to butyryl-CoA.</text>
</comment>
<feature type="binding site" evidence="3">
    <location>
        <begin position="220"/>
        <end position="224"/>
    </location>
    <ligand>
        <name>CoA</name>
        <dbReference type="ChEBI" id="CHEBI:57287"/>
    </ligand>
</feature>
<keyword evidence="6" id="KW-0378">Hydrolase</keyword>
<dbReference type="UniPathway" id="UPA00863"/>
<keyword evidence="2 3" id="KW-0808">Transferase</keyword>
<organism evidence="6 7">
    <name type="scientific">Desulfoscipio gibsoniae DSM 7213</name>
    <dbReference type="NCBI Taxonomy" id="767817"/>
    <lineage>
        <taxon>Bacteria</taxon>
        <taxon>Bacillati</taxon>
        <taxon>Bacillota</taxon>
        <taxon>Clostridia</taxon>
        <taxon>Eubacteriales</taxon>
        <taxon>Desulfallaceae</taxon>
        <taxon>Desulfoscipio</taxon>
    </lineage>
</organism>
<dbReference type="InterPro" id="IPR003702">
    <property type="entry name" value="ActCoA_hydro_N"/>
</dbReference>
<dbReference type="KEGG" id="dgi:Desgi_4675"/>
<keyword evidence="7" id="KW-1185">Reference proteome</keyword>
<dbReference type="GO" id="GO:0006083">
    <property type="term" value="P:acetate metabolic process"/>
    <property type="evidence" value="ECO:0007669"/>
    <property type="project" value="InterPro"/>
</dbReference>
<dbReference type="PANTHER" id="PTHR21432">
    <property type="entry name" value="ACETYL-COA HYDROLASE-RELATED"/>
    <property type="match status" value="1"/>
</dbReference>
<dbReference type="GO" id="GO:0016787">
    <property type="term" value="F:hydrolase activity"/>
    <property type="evidence" value="ECO:0007669"/>
    <property type="project" value="UniProtKB-KW"/>
</dbReference>
<dbReference type="InterPro" id="IPR023990">
    <property type="entry name" value="Butryl-CoA_acetate_CoA_Tfrase"/>
</dbReference>
<dbReference type="GO" id="GO:0019605">
    <property type="term" value="P:butyrate metabolic process"/>
    <property type="evidence" value="ECO:0007669"/>
    <property type="project" value="UniProtKB-UniRule"/>
</dbReference>
<feature type="domain" description="Acetyl-CoA hydrolase/transferase C-terminal" evidence="5">
    <location>
        <begin position="279"/>
        <end position="435"/>
    </location>
</feature>
<evidence type="ECO:0000256" key="1">
    <source>
        <dbReference type="ARBA" id="ARBA00009632"/>
    </source>
</evidence>
<dbReference type="EC" id="2.8.3.-" evidence="3"/>
<comment type="subcellular location">
    <subcellularLocation>
        <location evidence="3">Cytoplasm</location>
    </subcellularLocation>
</comment>
<evidence type="ECO:0000256" key="3">
    <source>
        <dbReference type="HAMAP-Rule" id="MF_03228"/>
    </source>
</evidence>
<dbReference type="InterPro" id="IPR026888">
    <property type="entry name" value="AcetylCoA_hyd_C"/>
</dbReference>
<dbReference type="HAMAP" id="MF_03228">
    <property type="entry name" value="But_CoA_trans"/>
    <property type="match status" value="1"/>
</dbReference>
<dbReference type="SUPFAM" id="SSF100950">
    <property type="entry name" value="NagB/RpiA/CoA transferase-like"/>
    <property type="match status" value="2"/>
</dbReference>
<dbReference type="Gene3D" id="3.40.1080.10">
    <property type="entry name" value="Glutaconate Coenzyme A-transferase"/>
    <property type="match status" value="1"/>
</dbReference>
<dbReference type="EMBL" id="CP003273">
    <property type="protein sequence ID" value="AGL03901.1"/>
    <property type="molecule type" value="Genomic_DNA"/>
</dbReference>
<dbReference type="STRING" id="767817.Desgi_4675"/>
<feature type="domain" description="Acetyl-CoA hydrolase/transferase N-terminal" evidence="4">
    <location>
        <begin position="7"/>
        <end position="191"/>
    </location>
</feature>
<dbReference type="GO" id="GO:0005737">
    <property type="term" value="C:cytoplasm"/>
    <property type="evidence" value="ECO:0007669"/>
    <property type="project" value="UniProtKB-SubCell"/>
</dbReference>
<dbReference type="OrthoDB" id="9801795at2"/>
<accession>R4KWA7</accession>
<dbReference type="InterPro" id="IPR046433">
    <property type="entry name" value="ActCoA_hydro"/>
</dbReference>
<dbReference type="InterPro" id="IPR037171">
    <property type="entry name" value="NagB/RpiA_transferase-like"/>
</dbReference>
<dbReference type="Pfam" id="PF02550">
    <property type="entry name" value="AcetylCoA_hydro"/>
    <property type="match status" value="1"/>
</dbReference>
<evidence type="ECO:0000259" key="4">
    <source>
        <dbReference type="Pfam" id="PF02550"/>
    </source>
</evidence>
<feature type="binding site" evidence="3">
    <location>
        <position position="320"/>
    </location>
    <ligand>
        <name>CoA</name>
        <dbReference type="ChEBI" id="CHEBI:57287"/>
    </ligand>
</feature>
<dbReference type="RefSeq" id="WP_006522254.1">
    <property type="nucleotide sequence ID" value="NC_021184.1"/>
</dbReference>
<keyword evidence="3" id="KW-0276">Fatty acid metabolism</keyword>
<dbReference type="AlphaFoldDB" id="R4KWA7"/>
<protein>
    <recommendedName>
        <fullName evidence="3">Probable butyrate:acetyl-CoA coenzyme A-transferase</fullName>
        <shortName evidence="3">Butyrate CoA-transferase</shortName>
        <ecNumber evidence="3">2.8.3.-</ecNumber>
    </recommendedName>
</protein>
<dbReference type="HOGENOM" id="CLU_030703_1_0_9"/>
<proteinExistence type="inferred from homology"/>
<sequence>MVSFTEIYKSKLVSSREAVSVIKSGDWVDYNSFNGRPISLDKALAQRKEELRDVKIRATCTTYGMPEVVKVDPEAQHFTYNNWHFGALDRKLQDHGVCWFIPVLYREVPAYYEIYLPVDVAMLQVAPMDEHGFFNFGIQVSHARAIVDKAKIVIVEVNENMPRALGGYNEAIHISEVNYIVEGDNPPMPQIPSPAATEEDRKIASYVMEEIEDGACIQLGIGAMPNVVGKMLAESDLKDLGAHTEMLVDAYVDMYEAGVLTGRNKNIDPYKIVYTFALGTQKLYDFINNNSRCATYSVDYTNHPNIIAKNDKVMSINNAVEVDLFGQVNAETSGIRQISGTGGQLDFVTGAFDSRGGKSFIALTSTYKDENGKKYSRIKPLLTTGSIVTDPRTSVEYMVTEYGKAILKAKSTWERAEALINIAHPDFRDELIKQAGEMKIWRRSNKIS</sequence>